<evidence type="ECO:0000313" key="2">
    <source>
        <dbReference type="EMBL" id="OHA14423.1"/>
    </source>
</evidence>
<organism evidence="2 3">
    <name type="scientific">Candidatus Tagabacteria bacterium RIFCSPLOWO2_01_FULL_39_11</name>
    <dbReference type="NCBI Taxonomy" id="1802295"/>
    <lineage>
        <taxon>Bacteria</taxon>
        <taxon>Candidatus Tagaibacteriota</taxon>
    </lineage>
</organism>
<evidence type="ECO:0000313" key="3">
    <source>
        <dbReference type="Proteomes" id="UP000178302"/>
    </source>
</evidence>
<dbReference type="InterPro" id="IPR036390">
    <property type="entry name" value="WH_DNA-bd_sf"/>
</dbReference>
<dbReference type="SUPFAM" id="SSF46785">
    <property type="entry name" value="Winged helix' DNA-binding domain"/>
    <property type="match status" value="1"/>
</dbReference>
<dbReference type="InterPro" id="IPR011991">
    <property type="entry name" value="ArsR-like_HTH"/>
</dbReference>
<accession>A0A1G2LSA7</accession>
<dbReference type="InterPro" id="IPR002831">
    <property type="entry name" value="Tscrpt_reg_TrmB_N"/>
</dbReference>
<dbReference type="AlphaFoldDB" id="A0A1G2LSA7"/>
<dbReference type="EMBL" id="MHQZ01000010">
    <property type="protein sequence ID" value="OHA14423.1"/>
    <property type="molecule type" value="Genomic_DNA"/>
</dbReference>
<dbReference type="Pfam" id="PF01978">
    <property type="entry name" value="TrmB"/>
    <property type="match status" value="1"/>
</dbReference>
<protein>
    <recommendedName>
        <fullName evidence="1">Transcription regulator TrmB N-terminal domain-containing protein</fullName>
    </recommendedName>
</protein>
<feature type="domain" description="Transcription regulator TrmB N-terminal" evidence="1">
    <location>
        <begin position="9"/>
        <end position="77"/>
    </location>
</feature>
<dbReference type="CDD" id="cd00090">
    <property type="entry name" value="HTH_ARSR"/>
    <property type="match status" value="1"/>
</dbReference>
<dbReference type="InterPro" id="IPR051797">
    <property type="entry name" value="TrmB-like"/>
</dbReference>
<evidence type="ECO:0000259" key="1">
    <source>
        <dbReference type="Pfam" id="PF01978"/>
    </source>
</evidence>
<sequence>MFRELTNILRELGFNDKEIEIYSVLLPLGSASIRTIAEKTNINRGSVYDILESLANRGFITAEKKGSRRRFVVKSPEELLSSIEKKQKDFENQRKRITEAMPKLLSFYAKQGGRPSVEYFDDDSGIKKILEDVFKTVGNIGGLSSVTEDSPPKKEYCVYSSKSVKEYLYKLFPNFTREKIKRGIRTKVIALGGGGDPKNLKMAQRKEIGTDAPAYIMIYGPKIALISVADDKKPFGVIIKDEKIAKTQRIIFESLFEKI</sequence>
<reference evidence="2 3" key="1">
    <citation type="journal article" date="2016" name="Nat. Commun.">
        <title>Thousands of microbial genomes shed light on interconnected biogeochemical processes in an aquifer system.</title>
        <authorList>
            <person name="Anantharaman K."/>
            <person name="Brown C.T."/>
            <person name="Hug L.A."/>
            <person name="Sharon I."/>
            <person name="Castelle C.J."/>
            <person name="Probst A.J."/>
            <person name="Thomas B.C."/>
            <person name="Singh A."/>
            <person name="Wilkins M.J."/>
            <person name="Karaoz U."/>
            <person name="Brodie E.L."/>
            <person name="Williams K.H."/>
            <person name="Hubbard S.S."/>
            <person name="Banfield J.F."/>
        </authorList>
    </citation>
    <scope>NUCLEOTIDE SEQUENCE [LARGE SCALE GENOMIC DNA]</scope>
</reference>
<dbReference type="InterPro" id="IPR036388">
    <property type="entry name" value="WH-like_DNA-bd_sf"/>
</dbReference>
<dbReference type="PANTHER" id="PTHR34293:SF1">
    <property type="entry name" value="HTH-TYPE TRANSCRIPTIONAL REGULATOR TRMBL2"/>
    <property type="match status" value="1"/>
</dbReference>
<dbReference type="Proteomes" id="UP000178302">
    <property type="component" value="Unassembled WGS sequence"/>
</dbReference>
<dbReference type="PANTHER" id="PTHR34293">
    <property type="entry name" value="HTH-TYPE TRANSCRIPTIONAL REGULATOR TRMBL2"/>
    <property type="match status" value="1"/>
</dbReference>
<gene>
    <name evidence="2" type="ORF">A2909_01250</name>
</gene>
<proteinExistence type="predicted"/>
<name>A0A1G2LSA7_9BACT</name>
<comment type="caution">
    <text evidence="2">The sequence shown here is derived from an EMBL/GenBank/DDBJ whole genome shotgun (WGS) entry which is preliminary data.</text>
</comment>
<dbReference type="Gene3D" id="1.10.10.10">
    <property type="entry name" value="Winged helix-like DNA-binding domain superfamily/Winged helix DNA-binding domain"/>
    <property type="match status" value="1"/>
</dbReference>